<name>A0A1G8KI84_9BACI</name>
<evidence type="ECO:0000313" key="8">
    <source>
        <dbReference type="EMBL" id="SDI43139.1"/>
    </source>
</evidence>
<dbReference type="Pfam" id="PF14659">
    <property type="entry name" value="Phage_int_SAM_3"/>
    <property type="match status" value="1"/>
</dbReference>
<keyword evidence="3 5" id="KW-0238">DNA-binding</keyword>
<proteinExistence type="inferred from homology"/>
<dbReference type="GO" id="GO:0015074">
    <property type="term" value="P:DNA integration"/>
    <property type="evidence" value="ECO:0007669"/>
    <property type="project" value="UniProtKB-KW"/>
</dbReference>
<evidence type="ECO:0000256" key="2">
    <source>
        <dbReference type="ARBA" id="ARBA00022908"/>
    </source>
</evidence>
<protein>
    <submittedName>
        <fullName evidence="8">Integrase</fullName>
    </submittedName>
</protein>
<dbReference type="RefSeq" id="WP_090396043.1">
    <property type="nucleotide sequence ID" value="NZ_FNEN01000002.1"/>
</dbReference>
<feature type="domain" description="Core-binding (CB)" evidence="7">
    <location>
        <begin position="64"/>
        <end position="146"/>
    </location>
</feature>
<dbReference type="InterPro" id="IPR004107">
    <property type="entry name" value="Integrase_SAM-like_N"/>
</dbReference>
<dbReference type="InterPro" id="IPR010998">
    <property type="entry name" value="Integrase_recombinase_N"/>
</dbReference>
<keyword evidence="4" id="KW-0233">DNA recombination</keyword>
<dbReference type="Proteomes" id="UP000198853">
    <property type="component" value="Unassembled WGS sequence"/>
</dbReference>
<evidence type="ECO:0000256" key="4">
    <source>
        <dbReference type="ARBA" id="ARBA00023172"/>
    </source>
</evidence>
<dbReference type="InterPro" id="IPR044068">
    <property type="entry name" value="CB"/>
</dbReference>
<dbReference type="EMBL" id="FNEN01000002">
    <property type="protein sequence ID" value="SDI43139.1"/>
    <property type="molecule type" value="Genomic_DNA"/>
</dbReference>
<evidence type="ECO:0000259" key="6">
    <source>
        <dbReference type="PROSITE" id="PS51898"/>
    </source>
</evidence>
<dbReference type="InterPro" id="IPR013762">
    <property type="entry name" value="Integrase-like_cat_sf"/>
</dbReference>
<evidence type="ECO:0000259" key="7">
    <source>
        <dbReference type="PROSITE" id="PS51900"/>
    </source>
</evidence>
<sequence length="377" mass="44241">MAGSYQKRGDHSYLLTYHIGYDTDGKRIRKTRTVKAKNDSEAEIKLAEFITEIEAGEYVAPSKTKFGDYIKIWRKDMAKQVAPKTLETYDYTIHKWLLPVFSHMKIQDIDHVQINAYLEKLEERNLSSSTLIRHYNILNSIFKLAVRNETTKKNPVEKVSRPSVTYKEGDVYTTEELQELYRLLNKEENQQQALIVKVALMTGMRKGEILALQWKDVDFEKNIIHVRHSLSHTKEQGYILKEPKTKKSIRKVAPPEKLMHDLQKHRTQKEEDRANAQELWEGGTYFFVFSSDLGKPLYPNAPDRWLRRFFQRTGFKKVRFHDLRHTSATTLINRGANMHTISKRLGHTNITTTMNLYGHYLEEADKELAQLFNEDYI</sequence>
<dbReference type="Pfam" id="PF00589">
    <property type="entry name" value="Phage_integrase"/>
    <property type="match status" value="1"/>
</dbReference>
<dbReference type="CDD" id="cd01189">
    <property type="entry name" value="INT_ICEBs1_C_like"/>
    <property type="match status" value="1"/>
</dbReference>
<evidence type="ECO:0000256" key="1">
    <source>
        <dbReference type="ARBA" id="ARBA00008857"/>
    </source>
</evidence>
<evidence type="ECO:0000256" key="5">
    <source>
        <dbReference type="PROSITE-ProRule" id="PRU01248"/>
    </source>
</evidence>
<evidence type="ECO:0000313" key="9">
    <source>
        <dbReference type="Proteomes" id="UP000198853"/>
    </source>
</evidence>
<dbReference type="InterPro" id="IPR002104">
    <property type="entry name" value="Integrase_catalytic"/>
</dbReference>
<dbReference type="InterPro" id="IPR050090">
    <property type="entry name" value="Tyrosine_recombinase_XerCD"/>
</dbReference>
<dbReference type="OrthoDB" id="9803188at2"/>
<dbReference type="InterPro" id="IPR011010">
    <property type="entry name" value="DNA_brk_join_enz"/>
</dbReference>
<feature type="domain" description="Tyr recombinase" evidence="6">
    <location>
        <begin position="167"/>
        <end position="370"/>
    </location>
</feature>
<dbReference type="PANTHER" id="PTHR30349">
    <property type="entry name" value="PHAGE INTEGRASE-RELATED"/>
    <property type="match status" value="1"/>
</dbReference>
<dbReference type="PANTHER" id="PTHR30349:SF64">
    <property type="entry name" value="PROPHAGE INTEGRASE INTD-RELATED"/>
    <property type="match status" value="1"/>
</dbReference>
<dbReference type="GO" id="GO:0006310">
    <property type="term" value="P:DNA recombination"/>
    <property type="evidence" value="ECO:0007669"/>
    <property type="project" value="UniProtKB-KW"/>
</dbReference>
<keyword evidence="2" id="KW-0229">DNA integration</keyword>
<organism evidence="8 9">
    <name type="scientific">Natribacillus halophilus</name>
    <dbReference type="NCBI Taxonomy" id="549003"/>
    <lineage>
        <taxon>Bacteria</taxon>
        <taxon>Bacillati</taxon>
        <taxon>Bacillota</taxon>
        <taxon>Bacilli</taxon>
        <taxon>Bacillales</taxon>
        <taxon>Bacillaceae</taxon>
        <taxon>Natribacillus</taxon>
    </lineage>
</organism>
<dbReference type="GO" id="GO:0003677">
    <property type="term" value="F:DNA binding"/>
    <property type="evidence" value="ECO:0007669"/>
    <property type="project" value="UniProtKB-UniRule"/>
</dbReference>
<gene>
    <name evidence="8" type="ORF">SAMN04488123_102120</name>
</gene>
<comment type="similarity">
    <text evidence="1">Belongs to the 'phage' integrase family.</text>
</comment>
<dbReference type="AlphaFoldDB" id="A0A1G8KI84"/>
<accession>A0A1G8KI84</accession>
<dbReference type="PROSITE" id="PS51898">
    <property type="entry name" value="TYR_RECOMBINASE"/>
    <property type="match status" value="1"/>
</dbReference>
<reference evidence="8 9" key="1">
    <citation type="submission" date="2016-10" db="EMBL/GenBank/DDBJ databases">
        <authorList>
            <person name="de Groot N.N."/>
        </authorList>
    </citation>
    <scope>NUCLEOTIDE SEQUENCE [LARGE SCALE GENOMIC DNA]</scope>
    <source>
        <strain evidence="8 9">DSM 21771</strain>
    </source>
</reference>
<dbReference type="Gene3D" id="1.10.150.130">
    <property type="match status" value="1"/>
</dbReference>
<keyword evidence="9" id="KW-1185">Reference proteome</keyword>
<dbReference type="PROSITE" id="PS51900">
    <property type="entry name" value="CB"/>
    <property type="match status" value="1"/>
</dbReference>
<dbReference type="SUPFAM" id="SSF56349">
    <property type="entry name" value="DNA breaking-rejoining enzymes"/>
    <property type="match status" value="1"/>
</dbReference>
<dbReference type="Gene3D" id="1.10.443.10">
    <property type="entry name" value="Intergrase catalytic core"/>
    <property type="match status" value="1"/>
</dbReference>
<evidence type="ECO:0000256" key="3">
    <source>
        <dbReference type="ARBA" id="ARBA00023125"/>
    </source>
</evidence>